<evidence type="ECO:0000313" key="3">
    <source>
        <dbReference type="Proteomes" id="UP001562425"/>
    </source>
</evidence>
<feature type="signal peptide" evidence="1">
    <location>
        <begin position="1"/>
        <end position="15"/>
    </location>
</feature>
<keyword evidence="1" id="KW-0732">Signal</keyword>
<proteinExistence type="predicted"/>
<reference evidence="2 3" key="1">
    <citation type="submission" date="2024-05" db="EMBL/GenBank/DDBJ databases">
        <title>Culex pipiens pipiens assembly and annotation.</title>
        <authorList>
            <person name="Alout H."/>
            <person name="Durand T."/>
        </authorList>
    </citation>
    <scope>NUCLEOTIDE SEQUENCE [LARGE SCALE GENOMIC DNA]</scope>
    <source>
        <strain evidence="2">HA-2024</strain>
        <tissue evidence="2">Whole body</tissue>
    </source>
</reference>
<protein>
    <submittedName>
        <fullName evidence="2">Uncharacterized protein</fullName>
    </submittedName>
</protein>
<name>A0ABD1CXC6_CULPP</name>
<accession>A0ABD1CXC6</accession>
<dbReference type="Proteomes" id="UP001562425">
    <property type="component" value="Unassembled WGS sequence"/>
</dbReference>
<evidence type="ECO:0000313" key="2">
    <source>
        <dbReference type="EMBL" id="KAL1380895.1"/>
    </source>
</evidence>
<keyword evidence="3" id="KW-1185">Reference proteome</keyword>
<gene>
    <name evidence="2" type="ORF">pipiens_013869</name>
</gene>
<organism evidence="2 3">
    <name type="scientific">Culex pipiens pipiens</name>
    <name type="common">Northern house mosquito</name>
    <dbReference type="NCBI Taxonomy" id="38569"/>
    <lineage>
        <taxon>Eukaryota</taxon>
        <taxon>Metazoa</taxon>
        <taxon>Ecdysozoa</taxon>
        <taxon>Arthropoda</taxon>
        <taxon>Hexapoda</taxon>
        <taxon>Insecta</taxon>
        <taxon>Pterygota</taxon>
        <taxon>Neoptera</taxon>
        <taxon>Endopterygota</taxon>
        <taxon>Diptera</taxon>
        <taxon>Nematocera</taxon>
        <taxon>Culicoidea</taxon>
        <taxon>Culicidae</taxon>
        <taxon>Culicinae</taxon>
        <taxon>Culicini</taxon>
        <taxon>Culex</taxon>
        <taxon>Culex</taxon>
    </lineage>
</organism>
<dbReference type="EMBL" id="JBEHCU010008908">
    <property type="protein sequence ID" value="KAL1380895.1"/>
    <property type="molecule type" value="Genomic_DNA"/>
</dbReference>
<feature type="chain" id="PRO_5044757035" evidence="1">
    <location>
        <begin position="16"/>
        <end position="240"/>
    </location>
</feature>
<evidence type="ECO:0000256" key="1">
    <source>
        <dbReference type="SAM" id="SignalP"/>
    </source>
</evidence>
<dbReference type="AlphaFoldDB" id="A0ABD1CXC6"/>
<sequence>MFIVSVLLLIAVSTGQDFDPQCDLLVIYPNSSQPSPLNSSGCNFPIEERYNWTLLDVQLPPPDSSNPEWKDMFRAFDNQSACLRFPVGYTVNQHVGLYYLEIGVECRGEPRTNEFTFEPMLWMQGEEEFINARYNDGRYSLNRDCLNFGMHQFKLNVGTSLQIIQQSSAGFITLGAPVNDSSQATDICNCTEIKAFEVLLKKCISEPFVDSSLEKLNVTNRKTHDLHAIDATPINLCRGR</sequence>
<comment type="caution">
    <text evidence="2">The sequence shown here is derived from an EMBL/GenBank/DDBJ whole genome shotgun (WGS) entry which is preliminary data.</text>
</comment>